<dbReference type="SUPFAM" id="SSF88659">
    <property type="entry name" value="Sigma3 and sigma4 domains of RNA polymerase sigma factors"/>
    <property type="match status" value="1"/>
</dbReference>
<organism evidence="9 10">
    <name type="scientific">Phytomonospora endophytica</name>
    <dbReference type="NCBI Taxonomy" id="714109"/>
    <lineage>
        <taxon>Bacteria</taxon>
        <taxon>Bacillati</taxon>
        <taxon>Actinomycetota</taxon>
        <taxon>Actinomycetes</taxon>
        <taxon>Micromonosporales</taxon>
        <taxon>Micromonosporaceae</taxon>
        <taxon>Phytomonospora</taxon>
    </lineage>
</organism>
<evidence type="ECO:0000256" key="4">
    <source>
        <dbReference type="ARBA" id="ARBA00023125"/>
    </source>
</evidence>
<evidence type="ECO:0000313" key="9">
    <source>
        <dbReference type="EMBL" id="MBB6039618.1"/>
    </source>
</evidence>
<dbReference type="InterPro" id="IPR014284">
    <property type="entry name" value="RNA_pol_sigma-70_dom"/>
</dbReference>
<dbReference type="GO" id="GO:0016987">
    <property type="term" value="F:sigma factor activity"/>
    <property type="evidence" value="ECO:0007669"/>
    <property type="project" value="UniProtKB-KW"/>
</dbReference>
<dbReference type="Proteomes" id="UP000548476">
    <property type="component" value="Unassembled WGS sequence"/>
</dbReference>
<dbReference type="CDD" id="cd06171">
    <property type="entry name" value="Sigma70_r4"/>
    <property type="match status" value="1"/>
</dbReference>
<dbReference type="Gene3D" id="1.10.1740.10">
    <property type="match status" value="1"/>
</dbReference>
<dbReference type="RefSeq" id="WP_184792707.1">
    <property type="nucleotide sequence ID" value="NZ_BONT01000028.1"/>
</dbReference>
<evidence type="ECO:0000259" key="7">
    <source>
        <dbReference type="Pfam" id="PF04542"/>
    </source>
</evidence>
<dbReference type="InterPro" id="IPR039425">
    <property type="entry name" value="RNA_pol_sigma-70-like"/>
</dbReference>
<gene>
    <name evidence="9" type="ORF">HNR73_007515</name>
</gene>
<dbReference type="NCBIfam" id="TIGR02937">
    <property type="entry name" value="sigma70-ECF"/>
    <property type="match status" value="1"/>
</dbReference>
<dbReference type="PROSITE" id="PS01063">
    <property type="entry name" value="SIGMA70_ECF"/>
    <property type="match status" value="1"/>
</dbReference>
<dbReference type="PANTHER" id="PTHR43133:SF52">
    <property type="entry name" value="ECF RNA POLYMERASE SIGMA FACTOR SIGL"/>
    <property type="match status" value="1"/>
</dbReference>
<keyword evidence="10" id="KW-1185">Reference proteome</keyword>
<proteinExistence type="inferred from homology"/>
<dbReference type="InterPro" id="IPR007627">
    <property type="entry name" value="RNA_pol_sigma70_r2"/>
</dbReference>
<evidence type="ECO:0000256" key="6">
    <source>
        <dbReference type="RuleBase" id="RU000716"/>
    </source>
</evidence>
<dbReference type="PANTHER" id="PTHR43133">
    <property type="entry name" value="RNA POLYMERASE ECF-TYPE SIGMA FACTO"/>
    <property type="match status" value="1"/>
</dbReference>
<name>A0A841G112_9ACTN</name>
<dbReference type="EMBL" id="JACHGT010000024">
    <property type="protein sequence ID" value="MBB6039618.1"/>
    <property type="molecule type" value="Genomic_DNA"/>
</dbReference>
<dbReference type="Pfam" id="PF04542">
    <property type="entry name" value="Sigma70_r2"/>
    <property type="match status" value="1"/>
</dbReference>
<feature type="domain" description="RNA polymerase sigma-70 region 4" evidence="8">
    <location>
        <begin position="120"/>
        <end position="168"/>
    </location>
</feature>
<keyword evidence="5 6" id="KW-0804">Transcription</keyword>
<reference evidence="9 10" key="1">
    <citation type="submission" date="2020-08" db="EMBL/GenBank/DDBJ databases">
        <title>Genomic Encyclopedia of Type Strains, Phase IV (KMG-IV): sequencing the most valuable type-strain genomes for metagenomic binning, comparative biology and taxonomic classification.</title>
        <authorList>
            <person name="Goeker M."/>
        </authorList>
    </citation>
    <scope>NUCLEOTIDE SEQUENCE [LARGE SCALE GENOMIC DNA]</scope>
    <source>
        <strain evidence="9 10">YIM 65646</strain>
    </source>
</reference>
<dbReference type="Gene3D" id="1.10.10.10">
    <property type="entry name" value="Winged helix-like DNA-binding domain superfamily/Winged helix DNA-binding domain"/>
    <property type="match status" value="1"/>
</dbReference>
<evidence type="ECO:0000256" key="1">
    <source>
        <dbReference type="ARBA" id="ARBA00010641"/>
    </source>
</evidence>
<evidence type="ECO:0000313" key="10">
    <source>
        <dbReference type="Proteomes" id="UP000548476"/>
    </source>
</evidence>
<dbReference type="InterPro" id="IPR013324">
    <property type="entry name" value="RNA_pol_sigma_r3/r4-like"/>
</dbReference>
<comment type="similarity">
    <text evidence="1 6">Belongs to the sigma-70 factor family. ECF subfamily.</text>
</comment>
<evidence type="ECO:0000256" key="2">
    <source>
        <dbReference type="ARBA" id="ARBA00023015"/>
    </source>
</evidence>
<keyword evidence="3 6" id="KW-0731">Sigma factor</keyword>
<dbReference type="InterPro" id="IPR036388">
    <property type="entry name" value="WH-like_DNA-bd_sf"/>
</dbReference>
<dbReference type="GO" id="GO:0006352">
    <property type="term" value="P:DNA-templated transcription initiation"/>
    <property type="evidence" value="ECO:0007669"/>
    <property type="project" value="InterPro"/>
</dbReference>
<dbReference type="SUPFAM" id="SSF88946">
    <property type="entry name" value="Sigma2 domain of RNA polymerase sigma factors"/>
    <property type="match status" value="1"/>
</dbReference>
<keyword evidence="2 6" id="KW-0805">Transcription regulation</keyword>
<dbReference type="Pfam" id="PF04545">
    <property type="entry name" value="Sigma70_r4"/>
    <property type="match status" value="1"/>
</dbReference>
<keyword evidence="4 6" id="KW-0238">DNA-binding</keyword>
<evidence type="ECO:0000256" key="5">
    <source>
        <dbReference type="ARBA" id="ARBA00023163"/>
    </source>
</evidence>
<accession>A0A841G112</accession>
<sequence>MAGLWPRKRERASGEALVRSLYEEHGYALLAYATRITGDRAAAEDVLQETLLRAWKNASSLSDTEGSVRAWLFTVARNIMTDRFRAKASRPAEQAESETVVPVAKDHAPQVVDSMLAYQALDTLSEEHRDVLVELYLRGRSVTETAETLGIPPGTVKSRSHHALRKLRDRFGPTMTALEGVAG</sequence>
<dbReference type="InterPro" id="IPR013325">
    <property type="entry name" value="RNA_pol_sigma_r2"/>
</dbReference>
<protein>
    <recommendedName>
        <fullName evidence="6">RNA polymerase sigma factor</fullName>
    </recommendedName>
</protein>
<evidence type="ECO:0000256" key="3">
    <source>
        <dbReference type="ARBA" id="ARBA00023082"/>
    </source>
</evidence>
<dbReference type="InterPro" id="IPR000838">
    <property type="entry name" value="RNA_pol_sigma70_ECF_CS"/>
</dbReference>
<feature type="domain" description="RNA polymerase sigma-70 region 2" evidence="7">
    <location>
        <begin position="21"/>
        <end position="88"/>
    </location>
</feature>
<dbReference type="InterPro" id="IPR007630">
    <property type="entry name" value="RNA_pol_sigma70_r4"/>
</dbReference>
<evidence type="ECO:0000259" key="8">
    <source>
        <dbReference type="Pfam" id="PF04545"/>
    </source>
</evidence>
<comment type="caution">
    <text evidence="9">The sequence shown here is derived from an EMBL/GenBank/DDBJ whole genome shotgun (WGS) entry which is preliminary data.</text>
</comment>
<dbReference type="GO" id="GO:0003677">
    <property type="term" value="F:DNA binding"/>
    <property type="evidence" value="ECO:0007669"/>
    <property type="project" value="UniProtKB-KW"/>
</dbReference>
<dbReference type="AlphaFoldDB" id="A0A841G112"/>